<keyword evidence="1 3" id="KW-0378">Hydrolase</keyword>
<dbReference type="EMBL" id="FNZK01000011">
    <property type="protein sequence ID" value="SEJ59715.1"/>
    <property type="molecule type" value="Genomic_DNA"/>
</dbReference>
<feature type="domain" description="GH84" evidence="4">
    <location>
        <begin position="167"/>
        <end position="439"/>
    </location>
</feature>
<dbReference type="PROSITE" id="PS52009">
    <property type="entry name" value="GH84"/>
    <property type="match status" value="1"/>
</dbReference>
<name>A0A1H7AFE7_9FIRM</name>
<dbReference type="PANTHER" id="PTHR13170:SF16">
    <property type="entry name" value="PROTEIN O-GLCNACASE"/>
    <property type="match status" value="1"/>
</dbReference>
<dbReference type="GO" id="GO:1901135">
    <property type="term" value="P:carbohydrate derivative metabolic process"/>
    <property type="evidence" value="ECO:0007669"/>
    <property type="project" value="UniProtKB-ARBA"/>
</dbReference>
<dbReference type="InterPro" id="IPR029018">
    <property type="entry name" value="Hex-like_dom2"/>
</dbReference>
<proteinExistence type="inferred from homology"/>
<organism evidence="5 6">
    <name type="scientific">Propionispira arboris</name>
    <dbReference type="NCBI Taxonomy" id="84035"/>
    <lineage>
        <taxon>Bacteria</taxon>
        <taxon>Bacillati</taxon>
        <taxon>Bacillota</taxon>
        <taxon>Negativicutes</taxon>
        <taxon>Selenomonadales</taxon>
        <taxon>Selenomonadaceae</taxon>
        <taxon>Propionispira</taxon>
    </lineage>
</organism>
<dbReference type="Gene3D" id="3.20.20.80">
    <property type="entry name" value="Glycosidases"/>
    <property type="match status" value="1"/>
</dbReference>
<dbReference type="SUPFAM" id="SSF51445">
    <property type="entry name" value="(Trans)glycosidases"/>
    <property type="match status" value="1"/>
</dbReference>
<dbReference type="GO" id="GO:0005975">
    <property type="term" value="P:carbohydrate metabolic process"/>
    <property type="evidence" value="ECO:0007669"/>
    <property type="project" value="UniProtKB-ARBA"/>
</dbReference>
<gene>
    <name evidence="5" type="ORF">SAMN05660742_11175</name>
</gene>
<dbReference type="InterPro" id="IPR017853">
    <property type="entry name" value="GH"/>
</dbReference>
<dbReference type="RefSeq" id="WP_177177569.1">
    <property type="nucleotide sequence ID" value="NZ_FNZK01000011.1"/>
</dbReference>
<dbReference type="InterPro" id="IPR049019">
    <property type="entry name" value="NagJ-like_helical"/>
</dbReference>
<dbReference type="Gene3D" id="1.20.58.460">
    <property type="entry name" value="Hyaluronidase post-catalytic domain-like"/>
    <property type="match status" value="1"/>
</dbReference>
<dbReference type="PANTHER" id="PTHR13170">
    <property type="entry name" value="O-GLCNACASE"/>
    <property type="match status" value="1"/>
</dbReference>
<evidence type="ECO:0000313" key="6">
    <source>
        <dbReference type="Proteomes" id="UP000199662"/>
    </source>
</evidence>
<dbReference type="InterPro" id="IPR051822">
    <property type="entry name" value="Glycosyl_Hydrolase_84"/>
</dbReference>
<dbReference type="InterPro" id="IPR015882">
    <property type="entry name" value="HEX_bac_N"/>
</dbReference>
<keyword evidence="6" id="KW-1185">Reference proteome</keyword>
<reference evidence="5 6" key="1">
    <citation type="submission" date="2016-10" db="EMBL/GenBank/DDBJ databases">
        <authorList>
            <person name="de Groot N.N."/>
        </authorList>
    </citation>
    <scope>NUCLEOTIDE SEQUENCE [LARGE SCALE GENOMIC DNA]</scope>
    <source>
        <strain evidence="5 6">DSM 2179</strain>
    </source>
</reference>
<dbReference type="Proteomes" id="UP000199662">
    <property type="component" value="Unassembled WGS sequence"/>
</dbReference>
<dbReference type="SUPFAM" id="SSF55545">
    <property type="entry name" value="beta-N-acetylhexosaminidase-like domain"/>
    <property type="match status" value="1"/>
</dbReference>
<evidence type="ECO:0000256" key="1">
    <source>
        <dbReference type="ARBA" id="ARBA00022801"/>
    </source>
</evidence>
<evidence type="ECO:0000256" key="2">
    <source>
        <dbReference type="ARBA" id="ARBA00023295"/>
    </source>
</evidence>
<keyword evidence="2 3" id="KW-0326">Glycosidase</keyword>
<evidence type="ECO:0000259" key="4">
    <source>
        <dbReference type="PROSITE" id="PS52009"/>
    </source>
</evidence>
<evidence type="ECO:0000313" key="5">
    <source>
        <dbReference type="EMBL" id="SEJ59715.1"/>
    </source>
</evidence>
<dbReference type="STRING" id="84035.SAMN05660742_11175"/>
<feature type="active site" description="Proton donor" evidence="3">
    <location>
        <position position="285"/>
    </location>
</feature>
<dbReference type="GO" id="GO:0015929">
    <property type="term" value="F:hexosaminidase activity"/>
    <property type="evidence" value="ECO:0007669"/>
    <property type="project" value="UniProtKB-ARBA"/>
</dbReference>
<sequence>MHWKSIAGGLFVLCIFFMTGDVKAMDTTFSLQPSPQSFIIQDGTLTLGKAVQLVFGKSVDDDTKNRFIGILEENGMKGCKQADIEYPTIYLGTRFDLLPENISHQQMGEYFPEQGYKILINDKLKQVSLVGNDQDGLFYAMQTFSQLLTKSSGKVPNGEICDYPIIKKRGVIEGFYGKPWTQKDRLDQFRFYGEQKINTYIYAPKDDPYHREKWREPYPKVEMQQLQELITAAEKNHVDFIFALSPGLNMVFDGKAGEQDLQLLLNKFELLYNMGVHSFAVYFDDIKNKDGAKQAYVLNEVNKRFVKKHENINPLLTVPTEYYTADMIQNNHVKSYTADFSKNLSKDIVVMYTGEGVVCEGISSEALQKVEDIYKRKVAVWWNYPVSDYLKSKLALGPITGIDDKAGANLQMFIMNPMEYANLSKITLATGADYAWNPKQYDYNKAWQQAIAAQYGKQAEAMEIFAYHSRRMENSWAHVGLADAPSVRKHMDTLFQKLQTGQDCSFDINLLQQDFFDMKTASENLQTQLPKQDKEECLPQLKLFEQLAEADLTALQMLEANCNEQKFLYQKYRADLLTKKKNLPPETVVQISEKVARSFIDEALAYKPITK</sequence>
<dbReference type="InterPro" id="IPR011496">
    <property type="entry name" value="O-GlcNAcase_cat"/>
</dbReference>
<protein>
    <submittedName>
        <fullName evidence="5">Hyaluronoglucosaminidase</fullName>
    </submittedName>
</protein>
<dbReference type="Gene3D" id="3.30.379.10">
    <property type="entry name" value="Chitobiase/beta-hexosaminidase domain 2-like"/>
    <property type="match status" value="1"/>
</dbReference>
<comment type="similarity">
    <text evidence="3">Belongs to the glycosyl hydrolase 84 family.</text>
</comment>
<dbReference type="SUPFAM" id="SSF140657">
    <property type="entry name" value="Hyaluronidase post-catalytic domain-like"/>
    <property type="match status" value="1"/>
</dbReference>
<dbReference type="AlphaFoldDB" id="A0A1H7AFE7"/>
<dbReference type="Pfam" id="PF07555">
    <property type="entry name" value="NAGidase"/>
    <property type="match status" value="1"/>
</dbReference>
<evidence type="ECO:0000256" key="3">
    <source>
        <dbReference type="PROSITE-ProRule" id="PRU01353"/>
    </source>
</evidence>
<accession>A0A1H7AFE7</accession>
<dbReference type="Pfam" id="PF02838">
    <property type="entry name" value="Glyco_hydro_20b"/>
    <property type="match status" value="1"/>
</dbReference>
<dbReference type="Pfam" id="PF21774">
    <property type="entry name" value="NagJ_C"/>
    <property type="match status" value="1"/>
</dbReference>